<dbReference type="GO" id="GO:0003942">
    <property type="term" value="F:N-acetyl-gamma-glutamyl-phosphate reductase activity"/>
    <property type="evidence" value="ECO:0007669"/>
    <property type="project" value="InterPro"/>
</dbReference>
<keyword evidence="4 6" id="KW-0560">Oxidoreductase</keyword>
<dbReference type="Gene3D" id="3.30.360.10">
    <property type="entry name" value="Dihydrodipicolinate Reductase, domain 2"/>
    <property type="match status" value="1"/>
</dbReference>
<organism evidence="9">
    <name type="scientific">Thermogemmatispora argillosa</name>
    <dbReference type="NCBI Taxonomy" id="2045280"/>
    <lineage>
        <taxon>Bacteria</taxon>
        <taxon>Bacillati</taxon>
        <taxon>Chloroflexota</taxon>
        <taxon>Ktedonobacteria</taxon>
        <taxon>Thermogemmatisporales</taxon>
        <taxon>Thermogemmatisporaceae</taxon>
        <taxon>Thermogemmatispora</taxon>
    </lineage>
</organism>
<gene>
    <name evidence="9" type="primary">argC</name>
    <name evidence="6" type="synonym">lysY</name>
    <name evidence="9" type="ORF">KTA_29970</name>
</gene>
<proteinExistence type="inferred from homology"/>
<dbReference type="InterPro" id="IPR000706">
    <property type="entry name" value="AGPR_type-1"/>
</dbReference>
<name>A0A455T4D1_9CHLR</name>
<dbReference type="PANTHER" id="PTHR32338">
    <property type="entry name" value="N-ACETYL-GAMMA-GLUTAMYL-PHOSPHATE REDUCTASE, CHLOROPLASTIC-RELATED-RELATED"/>
    <property type="match status" value="1"/>
</dbReference>
<dbReference type="GO" id="GO:0005737">
    <property type="term" value="C:cytoplasm"/>
    <property type="evidence" value="ECO:0007669"/>
    <property type="project" value="UniProtKB-SubCell"/>
</dbReference>
<dbReference type="GO" id="GO:0070401">
    <property type="term" value="F:NADP+ binding"/>
    <property type="evidence" value="ECO:0007669"/>
    <property type="project" value="InterPro"/>
</dbReference>
<dbReference type="SMART" id="SM00859">
    <property type="entry name" value="Semialdhyde_dh"/>
    <property type="match status" value="1"/>
</dbReference>
<dbReference type="InterPro" id="IPR036291">
    <property type="entry name" value="NAD(P)-bd_dom_sf"/>
</dbReference>
<evidence type="ECO:0000256" key="2">
    <source>
        <dbReference type="ARBA" id="ARBA00022605"/>
    </source>
</evidence>
<dbReference type="InterPro" id="IPR058924">
    <property type="entry name" value="AGPR_dimerisation_dom"/>
</dbReference>
<dbReference type="PANTHER" id="PTHR32338:SF11">
    <property type="entry name" value="[LYSW]-L-2-AMINOADIPATE_[LYSW]-L-GLUTAMATE PHOSPHATE REDUCTASE-RELATED"/>
    <property type="match status" value="1"/>
</dbReference>
<dbReference type="GO" id="GO:0019878">
    <property type="term" value="P:lysine biosynthetic process via aminoadipic acid"/>
    <property type="evidence" value="ECO:0007669"/>
    <property type="project" value="UniProtKB-UniRule"/>
</dbReference>
<evidence type="ECO:0000256" key="4">
    <source>
        <dbReference type="ARBA" id="ARBA00023002"/>
    </source>
</evidence>
<reference evidence="9" key="1">
    <citation type="submission" date="2018-12" db="EMBL/GenBank/DDBJ databases">
        <title>Novel natural products biosynthetic potential of the class Ktedonobacteria.</title>
        <authorList>
            <person name="Zheng Y."/>
            <person name="Saitou A."/>
            <person name="Wang C.M."/>
            <person name="Toyoda A."/>
            <person name="Minakuchi Y."/>
            <person name="Sekiguchi Y."/>
            <person name="Ueda K."/>
            <person name="Takano H."/>
            <person name="Sakai Y."/>
            <person name="Yokota A."/>
            <person name="Yabe S."/>
        </authorList>
    </citation>
    <scope>NUCLEOTIDE SEQUENCE</scope>
    <source>
        <strain evidence="9">A3-2</strain>
    </source>
</reference>
<dbReference type="UniPathway" id="UPA00033">
    <property type="reaction ID" value="UER00037"/>
</dbReference>
<keyword evidence="1 6" id="KW-0963">Cytoplasm</keyword>
<evidence type="ECO:0000256" key="6">
    <source>
        <dbReference type="HAMAP-Rule" id="MF_02083"/>
    </source>
</evidence>
<dbReference type="GO" id="GO:0051287">
    <property type="term" value="F:NAD binding"/>
    <property type="evidence" value="ECO:0007669"/>
    <property type="project" value="InterPro"/>
</dbReference>
<evidence type="ECO:0000256" key="1">
    <source>
        <dbReference type="ARBA" id="ARBA00022490"/>
    </source>
</evidence>
<dbReference type="SUPFAM" id="SSF55347">
    <property type="entry name" value="Glyceraldehyde-3-phosphate dehydrogenase-like, C-terminal domain"/>
    <property type="match status" value="1"/>
</dbReference>
<dbReference type="HAMAP" id="MF_00150">
    <property type="entry name" value="ArgC_type1"/>
    <property type="match status" value="1"/>
</dbReference>
<dbReference type="CDD" id="cd23939">
    <property type="entry name" value="AGPR_1_C_LysY"/>
    <property type="match status" value="1"/>
</dbReference>
<dbReference type="AlphaFoldDB" id="A0A455T4D1"/>
<evidence type="ECO:0000256" key="5">
    <source>
        <dbReference type="ARBA" id="ARBA00023154"/>
    </source>
</evidence>
<keyword evidence="5 6" id="KW-0457">Lysine biosynthesis</keyword>
<dbReference type="Pfam" id="PF01118">
    <property type="entry name" value="Semialdhyde_dh"/>
    <property type="match status" value="1"/>
</dbReference>
<evidence type="ECO:0000313" key="9">
    <source>
        <dbReference type="EMBL" id="BBH94798.1"/>
    </source>
</evidence>
<feature type="binding site" evidence="6">
    <location>
        <begin position="12"/>
        <end position="15"/>
    </location>
    <ligand>
        <name>NADP(+)</name>
        <dbReference type="ChEBI" id="CHEBI:58349"/>
    </ligand>
</feature>
<dbReference type="Pfam" id="PF22698">
    <property type="entry name" value="Semialdhyde_dhC_1"/>
    <property type="match status" value="1"/>
</dbReference>
<comment type="caution">
    <text evidence="6">Lacks conserved residue(s) required for the propagation of feature annotation.</text>
</comment>
<comment type="function">
    <text evidence="6">Catalyzes the NADPH-dependent reduction of [LysW]-aminoadipate 6-phosphate to yield [LysW]-aminoadipate 6-semialdehyde.</text>
</comment>
<dbReference type="EMBL" id="AP019377">
    <property type="protein sequence ID" value="BBH94798.1"/>
    <property type="molecule type" value="Genomic_DNA"/>
</dbReference>
<comment type="similarity">
    <text evidence="6">Belongs to the NAGSA dehydrogenase family. Type 1 subfamily. LysY sub-subfamily.</text>
</comment>
<dbReference type="CDD" id="cd24151">
    <property type="entry name" value="AGPR_1_N_LysY"/>
    <property type="match status" value="1"/>
</dbReference>
<dbReference type="EC" id="1.2.1.103" evidence="6"/>
<evidence type="ECO:0000256" key="3">
    <source>
        <dbReference type="ARBA" id="ARBA00022857"/>
    </source>
</evidence>
<comment type="subcellular location">
    <subcellularLocation>
        <location evidence="6">Cytoplasm</location>
    </subcellularLocation>
</comment>
<dbReference type="HAMAP" id="MF_02083">
    <property type="entry name" value="LysY"/>
    <property type="match status" value="1"/>
</dbReference>
<dbReference type="GO" id="GO:0043870">
    <property type="term" value="F:N-acetyl-gamma-aminoadipyl-phosphate reductase activity"/>
    <property type="evidence" value="ECO:0007669"/>
    <property type="project" value="RHEA"/>
</dbReference>
<dbReference type="NCBIfam" id="TIGR01850">
    <property type="entry name" value="argC"/>
    <property type="match status" value="1"/>
</dbReference>
<keyword evidence="2 6" id="KW-0028">Amino-acid biosynthesis</keyword>
<feature type="active site" evidence="6">
    <location>
        <position position="149"/>
    </location>
</feature>
<comment type="catalytic activity">
    <reaction evidence="6">
        <text>[amino-group carrier protein]-C-terminal-N-(1-carboxy-5-oxopentan-1-yl)-L-glutamine + phosphate + NADP(+) = [amino-group carrier protein]-C-terminal-N-(1-carboxy-5-phosphooxy-5-oxopentan-1-yl)-L-glutamine + NADPH + H(+)</text>
        <dbReference type="Rhea" id="RHEA:41948"/>
        <dbReference type="Rhea" id="RHEA-COMP:9712"/>
        <dbReference type="Rhea" id="RHEA-COMP:9714"/>
        <dbReference type="ChEBI" id="CHEBI:15378"/>
        <dbReference type="ChEBI" id="CHEBI:43474"/>
        <dbReference type="ChEBI" id="CHEBI:57783"/>
        <dbReference type="ChEBI" id="CHEBI:58349"/>
        <dbReference type="ChEBI" id="CHEBI:78499"/>
        <dbReference type="ChEBI" id="CHEBI:78501"/>
        <dbReference type="EC" id="1.2.1.103"/>
    </reaction>
</comment>
<protein>
    <recommendedName>
        <fullName evidence="6">Putative [LysW]-L-2-aminoadipate 6-phosphate reductase</fullName>
        <ecNumber evidence="6">1.2.1.103</ecNumber>
    </recommendedName>
</protein>
<dbReference type="InterPro" id="IPR050085">
    <property type="entry name" value="AGPR"/>
</dbReference>
<sequence length="353" mass="38427">MSQVRVAIIGGSGYTAGELLRLLLFHPQVEIAQVASSSHTNQYVHSLHPNLRKLCSLRFCHPDELATCDALFLCLPHGAAMQAIERYRSLAPVVIDLSADFRLRSPDLYARWYGQTHPQPKLLAEAVYGLPELHRQELREAALISGTGCMATAAILGLAPLYRAGLVDASLPLVVEAKVGSSAAGATPGPGSHHPDRSGAVRSFQPTGHRHSAELIQELGALAGGSWQQTLAFSATAVELVRGVLITAQVFLNTDLDERAIWRLYREAYRDEPFIRLVKERSGVYRYPEPKILAGSNYCDIGFELDASQRRLVVMAALDNLMKGAAGNAVQALNCRFGWSETLGLTFPGLHPI</sequence>
<feature type="compositionally biased region" description="Low complexity" evidence="7">
    <location>
        <begin position="183"/>
        <end position="192"/>
    </location>
</feature>
<accession>A0A455T4D1</accession>
<evidence type="ECO:0000259" key="8">
    <source>
        <dbReference type="SMART" id="SM00859"/>
    </source>
</evidence>
<dbReference type="InterPro" id="IPR037535">
    <property type="entry name" value="LysY"/>
</dbReference>
<dbReference type="GO" id="GO:0006526">
    <property type="term" value="P:L-arginine biosynthetic process"/>
    <property type="evidence" value="ECO:0007669"/>
    <property type="project" value="InterPro"/>
</dbReference>
<dbReference type="Gene3D" id="3.40.50.720">
    <property type="entry name" value="NAD(P)-binding Rossmann-like Domain"/>
    <property type="match status" value="1"/>
</dbReference>
<feature type="domain" description="Semialdehyde dehydrogenase NAD-binding" evidence="8">
    <location>
        <begin position="5"/>
        <end position="141"/>
    </location>
</feature>
<evidence type="ECO:0000256" key="7">
    <source>
        <dbReference type="SAM" id="MobiDB-lite"/>
    </source>
</evidence>
<feature type="region of interest" description="Disordered" evidence="7">
    <location>
        <begin position="183"/>
        <end position="205"/>
    </location>
</feature>
<dbReference type="InterPro" id="IPR000534">
    <property type="entry name" value="Semialdehyde_DH_NAD-bd"/>
</dbReference>
<comment type="pathway">
    <text evidence="6">Amino-acid biosynthesis; L-lysine biosynthesis via AAA pathway; L-lysine from L-alpha-aminoadipate (Thermus route): step 3/5.</text>
</comment>
<keyword evidence="3 6" id="KW-0521">NADP</keyword>
<dbReference type="SUPFAM" id="SSF51735">
    <property type="entry name" value="NAD(P)-binding Rossmann-fold domains"/>
    <property type="match status" value="1"/>
</dbReference>
<feature type="binding site" evidence="6">
    <location>
        <position position="320"/>
    </location>
    <ligand>
        <name>NADP(+)</name>
        <dbReference type="ChEBI" id="CHEBI:58349"/>
    </ligand>
</feature>